<accession>A0ABN0XHC2</accession>
<comment type="caution">
    <text evidence="2">The sequence shown here is derived from an EMBL/GenBank/DDBJ whole genome shotgun (WGS) entry which is preliminary data.</text>
</comment>
<protein>
    <submittedName>
        <fullName evidence="2">Flagellar motor control protein ZomB</fullName>
    </submittedName>
</protein>
<reference evidence="2 3" key="1">
    <citation type="journal article" date="2019" name="Int. J. Syst. Evol. Microbiol.">
        <title>The Global Catalogue of Microorganisms (GCM) 10K type strain sequencing project: providing services to taxonomists for standard genome sequencing and annotation.</title>
        <authorList>
            <consortium name="The Broad Institute Genomics Platform"/>
            <consortium name="The Broad Institute Genome Sequencing Center for Infectious Disease"/>
            <person name="Wu L."/>
            <person name="Ma J."/>
        </authorList>
    </citation>
    <scope>NUCLEOTIDE SEQUENCE [LARGE SCALE GENOMIC DNA]</scope>
    <source>
        <strain evidence="2 3">JCM 13378</strain>
    </source>
</reference>
<evidence type="ECO:0000313" key="2">
    <source>
        <dbReference type="EMBL" id="GAA0364095.1"/>
    </source>
</evidence>
<keyword evidence="2" id="KW-0282">Flagellum</keyword>
<sequence length="254" mass="28949">MFTIVIILIVALIIVAIVINAIQQHKEQVEAERRAEAAKQKSIVDETEDVLMAAAQMPVSQQLILILNKRVLNALQSMYELNPKAMDIKQRVKDAQERVDAIKPEQLAPPTDNFMLPENDKQIIMLIQGIKKLRALLRSENSKGKVDTHVFLDEDKRLERLQLKVNVETLAKRARGAVQSNMLGSARQYFEKAIAALNAQPSPDEYVISKRQELEHQLQTIQDNLRNANAADRAKRKDAERDDLDELFAPKKKW</sequence>
<keyword evidence="2" id="KW-0966">Cell projection</keyword>
<dbReference type="EMBL" id="BAAAEI010000020">
    <property type="protein sequence ID" value="GAA0364095.1"/>
    <property type="molecule type" value="Genomic_DNA"/>
</dbReference>
<keyword evidence="3" id="KW-1185">Reference proteome</keyword>
<evidence type="ECO:0000313" key="3">
    <source>
        <dbReference type="Proteomes" id="UP001501757"/>
    </source>
</evidence>
<proteinExistence type="predicted"/>
<dbReference type="Proteomes" id="UP001501757">
    <property type="component" value="Unassembled WGS sequence"/>
</dbReference>
<keyword evidence="2" id="KW-0969">Cilium</keyword>
<organism evidence="2 3">
    <name type="scientific">Bowmanella denitrificans</name>
    <dbReference type="NCBI Taxonomy" id="366582"/>
    <lineage>
        <taxon>Bacteria</taxon>
        <taxon>Pseudomonadati</taxon>
        <taxon>Pseudomonadota</taxon>
        <taxon>Gammaproteobacteria</taxon>
        <taxon>Alteromonadales</taxon>
        <taxon>Alteromonadaceae</taxon>
        <taxon>Bowmanella</taxon>
    </lineage>
</organism>
<keyword evidence="1" id="KW-0175">Coiled coil</keyword>
<name>A0ABN0XHC2_9ALTE</name>
<dbReference type="RefSeq" id="WP_343846096.1">
    <property type="nucleotide sequence ID" value="NZ_BAAAEI010000020.1"/>
</dbReference>
<evidence type="ECO:0000256" key="1">
    <source>
        <dbReference type="SAM" id="Coils"/>
    </source>
</evidence>
<feature type="coiled-coil region" evidence="1">
    <location>
        <begin position="211"/>
        <end position="242"/>
    </location>
</feature>
<gene>
    <name evidence="2" type="primary">zomB</name>
    <name evidence="2" type="ORF">GCM10009092_30570</name>
</gene>